<keyword evidence="5" id="KW-0446">Lipid-binding</keyword>
<evidence type="ECO:0000256" key="2">
    <source>
        <dbReference type="ARBA" id="ARBA00010766"/>
    </source>
</evidence>
<dbReference type="GO" id="GO:0006744">
    <property type="term" value="P:ubiquinone biosynthetic process"/>
    <property type="evidence" value="ECO:0007669"/>
    <property type="project" value="UniProtKB-KW"/>
</dbReference>
<evidence type="ECO:0000256" key="4">
    <source>
        <dbReference type="ARBA" id="ARBA00022946"/>
    </source>
</evidence>
<comment type="function">
    <text evidence="6">Membrane-associated protein that warps the membrane surface to access and bind aromatic isoprenes with high specificity, including ubiquinone (CoQ) isoprene intermediates and presents them directly to COQ7, therefore facilitating the COQ7-mediated hydroxylase step. Participates in the biosynthesis of coenzyme Q, also named ubiquinone, an essential lipid-soluble electron transporter for aerobic cellular respiration.</text>
</comment>
<reference evidence="8" key="1">
    <citation type="journal article" date="2011" name="Environ. Microbiol.">
        <title>Time-series analyses of Monterey Bay coastal microbial picoplankton using a 'genome proxy' microarray.</title>
        <authorList>
            <person name="Rich V.I."/>
            <person name="Pham V.D."/>
            <person name="Eppley J."/>
            <person name="Shi Y."/>
            <person name="DeLong E.F."/>
        </authorList>
    </citation>
    <scope>NUCLEOTIDE SEQUENCE</scope>
</reference>
<evidence type="ECO:0000256" key="6">
    <source>
        <dbReference type="ARBA" id="ARBA00058104"/>
    </source>
</evidence>
<dbReference type="GO" id="GO:0008289">
    <property type="term" value="F:lipid binding"/>
    <property type="evidence" value="ECO:0007669"/>
    <property type="project" value="UniProtKB-KW"/>
</dbReference>
<evidence type="ECO:0000256" key="1">
    <source>
        <dbReference type="ARBA" id="ARBA00004749"/>
    </source>
</evidence>
<sequence>MVRSKKTEDDHIKIAKDLLLASILPNVEFDGWSSGAFEQAVIDSGVDISLVHQIAPRGAIDLAVAFHKKGDELMMLGYKQENFTELKYSEKVMQLIKLRIQASNTHKGAVRKGMSLFALPQNINEGGQLIWKTSDRIWNTLGDKSTDSNWYTKRTTLSAVYSATVLFWLCDDSDEAIDTWNFLNRRIQNVMEIEKAKAKIKKTSFGQSVFSFFDLLQKPSNEHKSGFPGYKG</sequence>
<dbReference type="NCBIfam" id="TIGR02396">
    <property type="entry name" value="diverge_rpsU"/>
    <property type="match status" value="1"/>
</dbReference>
<accession>E0Y0X7</accession>
<dbReference type="InterPro" id="IPR012762">
    <property type="entry name" value="Ubiq_biosynth_COQ9"/>
</dbReference>
<evidence type="ECO:0000256" key="3">
    <source>
        <dbReference type="ARBA" id="ARBA00022688"/>
    </source>
</evidence>
<evidence type="ECO:0000313" key="8">
    <source>
        <dbReference type="EMBL" id="ADI20318.1"/>
    </source>
</evidence>
<feature type="domain" description="COQ9 C-terminal" evidence="7">
    <location>
        <begin position="126"/>
        <end position="194"/>
    </location>
</feature>
<dbReference type="AlphaFoldDB" id="E0Y0X7"/>
<protein>
    <submittedName>
        <fullName evidence="8">Uncharacterized conserved protein</fullName>
    </submittedName>
</protein>
<organism evidence="8">
    <name type="scientific">uncultured alpha proteobacterium EB080_L27A02</name>
    <dbReference type="NCBI Taxonomy" id="710796"/>
    <lineage>
        <taxon>Bacteria</taxon>
        <taxon>Pseudomonadati</taxon>
        <taxon>Pseudomonadota</taxon>
        <taxon>Alphaproteobacteria</taxon>
        <taxon>environmental samples</taxon>
    </lineage>
</organism>
<dbReference type="PANTHER" id="PTHR21427">
    <property type="entry name" value="UBIQUINONE BIOSYNTHESIS PROTEIN COQ9, MITOCHONDRIAL"/>
    <property type="match status" value="1"/>
</dbReference>
<comment type="pathway">
    <text evidence="1">Cofactor biosynthesis; ubiquinone biosynthesis.</text>
</comment>
<dbReference type="EMBL" id="GU474940">
    <property type="protein sequence ID" value="ADI20318.1"/>
    <property type="molecule type" value="Genomic_DNA"/>
</dbReference>
<dbReference type="Gene3D" id="1.10.357.10">
    <property type="entry name" value="Tetracycline Repressor, domain 2"/>
    <property type="match status" value="1"/>
</dbReference>
<dbReference type="PANTHER" id="PTHR21427:SF19">
    <property type="entry name" value="UBIQUINONE BIOSYNTHESIS PROTEIN COQ9, MITOCHONDRIAL"/>
    <property type="match status" value="1"/>
</dbReference>
<keyword evidence="3" id="KW-0831">Ubiquinone biosynthesis</keyword>
<comment type="similarity">
    <text evidence="2">Belongs to the COQ9 family.</text>
</comment>
<keyword evidence="4" id="KW-0809">Transit peptide</keyword>
<dbReference type="InterPro" id="IPR013718">
    <property type="entry name" value="COQ9_C"/>
</dbReference>
<proteinExistence type="inferred from homology"/>
<name>E0Y0X7_9PROT</name>
<evidence type="ECO:0000259" key="7">
    <source>
        <dbReference type="Pfam" id="PF08511"/>
    </source>
</evidence>
<evidence type="ECO:0000256" key="5">
    <source>
        <dbReference type="ARBA" id="ARBA00023121"/>
    </source>
</evidence>
<dbReference type="Pfam" id="PF08511">
    <property type="entry name" value="COQ9"/>
    <property type="match status" value="1"/>
</dbReference>